<keyword evidence="1" id="KW-0217">Developmental protein</keyword>
<dbReference type="GO" id="GO:0003677">
    <property type="term" value="F:DNA binding"/>
    <property type="evidence" value="ECO:0007669"/>
    <property type="project" value="UniProtKB-KW"/>
</dbReference>
<dbReference type="SUPFAM" id="SSF56112">
    <property type="entry name" value="Protein kinase-like (PK-like)"/>
    <property type="match status" value="1"/>
</dbReference>
<dbReference type="PROSITE" id="PS50888">
    <property type="entry name" value="BHLH"/>
    <property type="match status" value="1"/>
</dbReference>
<dbReference type="Gene3D" id="1.10.510.10">
    <property type="entry name" value="Transferase(Phosphotransferase) domain 1"/>
    <property type="match status" value="1"/>
</dbReference>
<feature type="domain" description="Protein kinase" evidence="9">
    <location>
        <begin position="242"/>
        <end position="570"/>
    </location>
</feature>
<dbReference type="SMART" id="SM00353">
    <property type="entry name" value="HLH"/>
    <property type="match status" value="1"/>
</dbReference>
<keyword evidence="5" id="KW-0804">Transcription</keyword>
<evidence type="ECO:0000256" key="7">
    <source>
        <dbReference type="SAM" id="Coils"/>
    </source>
</evidence>
<evidence type="ECO:0000313" key="11">
    <source>
        <dbReference type="EMBL" id="KAL3101773.1"/>
    </source>
</evidence>
<feature type="compositionally biased region" description="Basic and acidic residues" evidence="8">
    <location>
        <begin position="59"/>
        <end position="76"/>
    </location>
</feature>
<feature type="domain" description="BHLH" evidence="10">
    <location>
        <begin position="83"/>
        <end position="134"/>
    </location>
</feature>
<keyword evidence="4" id="KW-0238">DNA-binding</keyword>
<evidence type="ECO:0000256" key="6">
    <source>
        <dbReference type="ARBA" id="ARBA00023242"/>
    </source>
</evidence>
<dbReference type="Pfam" id="PF00010">
    <property type="entry name" value="HLH"/>
    <property type="match status" value="1"/>
</dbReference>
<comment type="caution">
    <text evidence="11">The sequence shown here is derived from an EMBL/GenBank/DDBJ whole genome shotgun (WGS) entry which is preliminary data.</text>
</comment>
<keyword evidence="7" id="KW-0175">Coiled coil</keyword>
<dbReference type="InterPro" id="IPR011009">
    <property type="entry name" value="Kinase-like_dom_sf"/>
</dbReference>
<dbReference type="Pfam" id="PF00069">
    <property type="entry name" value="Pkinase"/>
    <property type="match status" value="1"/>
</dbReference>
<keyword evidence="2" id="KW-0221">Differentiation</keyword>
<evidence type="ECO:0000256" key="4">
    <source>
        <dbReference type="ARBA" id="ARBA00023125"/>
    </source>
</evidence>
<dbReference type="Proteomes" id="UP001620645">
    <property type="component" value="Unassembled WGS sequence"/>
</dbReference>
<dbReference type="PANTHER" id="PTHR23349:SF50">
    <property type="entry name" value="PROTEIN TWIST"/>
    <property type="match status" value="1"/>
</dbReference>
<gene>
    <name evidence="11" type="ORF">niasHS_003182</name>
</gene>
<keyword evidence="3" id="KW-0805">Transcription regulation</keyword>
<dbReference type="AlphaFoldDB" id="A0ABD2KFX7"/>
<evidence type="ECO:0000313" key="12">
    <source>
        <dbReference type="Proteomes" id="UP001620645"/>
    </source>
</evidence>
<dbReference type="SMART" id="SM00220">
    <property type="entry name" value="S_TKc"/>
    <property type="match status" value="1"/>
</dbReference>
<evidence type="ECO:0000256" key="2">
    <source>
        <dbReference type="ARBA" id="ARBA00022782"/>
    </source>
</evidence>
<evidence type="ECO:0000259" key="9">
    <source>
        <dbReference type="PROSITE" id="PS50011"/>
    </source>
</evidence>
<feature type="coiled-coil region" evidence="7">
    <location>
        <begin position="606"/>
        <end position="651"/>
    </location>
</feature>
<protein>
    <recommendedName>
        <fullName evidence="13">Protein kinase domain-containing protein</fullName>
    </recommendedName>
</protein>
<proteinExistence type="predicted"/>
<sequence>MVSHKRKKSSLSAFNSQKTTIVSSSLAQRKILPQSALCRQRYNDAFQALQNAYSSKQQTVKEHRKMDEETKEHPTNEEELTQLKRNLANHRERWRTEELNEAYKQLRRIVPSMPSDKMSKIHTLRIAAEYIRFLDQAYHSLDSCWTTTVLICSSSPTFEVSAPSTAIIDHVRANFNAWRAELAAATICQQRNQNEHTKKELAKTEGICATEEEKCGEYSIGELVKRTKYRSYKNRKQPKVVKTSGNDDFSGSFGEISVGYVVNANNQKQCVAVKFFKKEEDKKETDEDGNLKLHAKAIEVAKLITKSLNIKKRLHLIEMIDAGSVTDGTDKLIIIMELGTETFADRMYDRKERNESDNDWLKIIAKLAIPLEEFHNVAIHMDVKASNYLYVSKNGKELLKLIDYDGAQLIDSRNKNGTIFVEDAVLTEQYCAPEFEGDNHLISRKFDIWSLGMIIHEAFVDKLRQEKGKETLELEDRERFMTEMRNLYDYESFSKSYIKKMLNKSSNIASIDQFDNRTWERNNNLVEIVLEFWQRYPKTALLVTNMLHSTWQQRLTAKGILDFCAGKCYLREFKWARKAKNLRLFNYFKFGELKQMIVRKQRMVRIQLWKKNRKQMQEKFGNLKRKVAEIMEQQQKEMAEISKLRTNCENE</sequence>
<keyword evidence="12" id="KW-1185">Reference proteome</keyword>
<feature type="region of interest" description="Disordered" evidence="8">
    <location>
        <begin position="57"/>
        <end position="78"/>
    </location>
</feature>
<dbReference type="Gene3D" id="4.10.280.10">
    <property type="entry name" value="Helix-loop-helix DNA-binding domain"/>
    <property type="match status" value="1"/>
</dbReference>
<organism evidence="11 12">
    <name type="scientific">Heterodera schachtii</name>
    <name type="common">Sugarbeet cyst nematode worm</name>
    <name type="synonym">Tylenchus schachtii</name>
    <dbReference type="NCBI Taxonomy" id="97005"/>
    <lineage>
        <taxon>Eukaryota</taxon>
        <taxon>Metazoa</taxon>
        <taxon>Ecdysozoa</taxon>
        <taxon>Nematoda</taxon>
        <taxon>Chromadorea</taxon>
        <taxon>Rhabditida</taxon>
        <taxon>Tylenchina</taxon>
        <taxon>Tylenchomorpha</taxon>
        <taxon>Tylenchoidea</taxon>
        <taxon>Heteroderidae</taxon>
        <taxon>Heteroderinae</taxon>
        <taxon>Heterodera</taxon>
    </lineage>
</organism>
<dbReference type="InterPro" id="IPR050283">
    <property type="entry name" value="E-box_TF_Regulators"/>
</dbReference>
<reference evidence="11 12" key="1">
    <citation type="submission" date="2024-10" db="EMBL/GenBank/DDBJ databases">
        <authorList>
            <person name="Kim D."/>
        </authorList>
    </citation>
    <scope>NUCLEOTIDE SEQUENCE [LARGE SCALE GENOMIC DNA]</scope>
    <source>
        <strain evidence="11">Taebaek</strain>
    </source>
</reference>
<dbReference type="InterPro" id="IPR011598">
    <property type="entry name" value="bHLH_dom"/>
</dbReference>
<dbReference type="InterPro" id="IPR000719">
    <property type="entry name" value="Prot_kinase_dom"/>
</dbReference>
<evidence type="ECO:0000256" key="3">
    <source>
        <dbReference type="ARBA" id="ARBA00023015"/>
    </source>
</evidence>
<evidence type="ECO:0008006" key="13">
    <source>
        <dbReference type="Google" id="ProtNLM"/>
    </source>
</evidence>
<dbReference type="SUPFAM" id="SSF47459">
    <property type="entry name" value="HLH, helix-loop-helix DNA-binding domain"/>
    <property type="match status" value="1"/>
</dbReference>
<evidence type="ECO:0000256" key="1">
    <source>
        <dbReference type="ARBA" id="ARBA00022473"/>
    </source>
</evidence>
<evidence type="ECO:0000256" key="5">
    <source>
        <dbReference type="ARBA" id="ARBA00023163"/>
    </source>
</evidence>
<dbReference type="PANTHER" id="PTHR23349">
    <property type="entry name" value="BASIC HELIX-LOOP-HELIX TRANSCRIPTION FACTOR, TWIST"/>
    <property type="match status" value="1"/>
</dbReference>
<evidence type="ECO:0000256" key="8">
    <source>
        <dbReference type="SAM" id="MobiDB-lite"/>
    </source>
</evidence>
<accession>A0ABD2KFX7</accession>
<dbReference type="EMBL" id="JBICCN010000026">
    <property type="protein sequence ID" value="KAL3101773.1"/>
    <property type="molecule type" value="Genomic_DNA"/>
</dbReference>
<dbReference type="GO" id="GO:0030154">
    <property type="term" value="P:cell differentiation"/>
    <property type="evidence" value="ECO:0007669"/>
    <property type="project" value="UniProtKB-KW"/>
</dbReference>
<dbReference type="PROSITE" id="PS50011">
    <property type="entry name" value="PROTEIN_KINASE_DOM"/>
    <property type="match status" value="1"/>
</dbReference>
<keyword evidence="6" id="KW-0539">Nucleus</keyword>
<name>A0ABD2KFX7_HETSC</name>
<evidence type="ECO:0000259" key="10">
    <source>
        <dbReference type="PROSITE" id="PS50888"/>
    </source>
</evidence>
<dbReference type="InterPro" id="IPR036638">
    <property type="entry name" value="HLH_DNA-bd_sf"/>
</dbReference>